<accession>A0A2A2GAV7</accession>
<evidence type="ECO:0000256" key="2">
    <source>
        <dbReference type="ARBA" id="ARBA00022692"/>
    </source>
</evidence>
<comment type="subcellular location">
    <subcellularLocation>
        <location evidence="1">Membrane</location>
        <topology evidence="1">Multi-pass membrane protein</topology>
    </subcellularLocation>
</comment>
<evidence type="ECO:0000313" key="7">
    <source>
        <dbReference type="EMBL" id="PAU94701.1"/>
    </source>
</evidence>
<proteinExistence type="predicted"/>
<feature type="region of interest" description="Disordered" evidence="5">
    <location>
        <begin position="1"/>
        <end position="23"/>
    </location>
</feature>
<keyword evidence="3 6" id="KW-1133">Transmembrane helix</keyword>
<dbReference type="Proteomes" id="UP000218831">
    <property type="component" value="Unassembled WGS sequence"/>
</dbReference>
<evidence type="ECO:0000256" key="6">
    <source>
        <dbReference type="SAM" id="Phobius"/>
    </source>
</evidence>
<keyword evidence="4 6" id="KW-0472">Membrane</keyword>
<dbReference type="InterPro" id="IPR001046">
    <property type="entry name" value="NRAMP_fam"/>
</dbReference>
<feature type="compositionally biased region" description="Basic and acidic residues" evidence="5">
    <location>
        <begin position="10"/>
        <end position="23"/>
    </location>
</feature>
<dbReference type="GO" id="GO:0034755">
    <property type="term" value="P:iron ion transmembrane transport"/>
    <property type="evidence" value="ECO:0007669"/>
    <property type="project" value="TreeGrafter"/>
</dbReference>
<evidence type="ECO:0000256" key="5">
    <source>
        <dbReference type="SAM" id="MobiDB-lite"/>
    </source>
</evidence>
<name>A0A2A2GAV7_9BACT</name>
<dbReference type="GO" id="GO:0005886">
    <property type="term" value="C:plasma membrane"/>
    <property type="evidence" value="ECO:0007669"/>
    <property type="project" value="TreeGrafter"/>
</dbReference>
<dbReference type="GO" id="GO:0015086">
    <property type="term" value="F:cadmium ion transmembrane transporter activity"/>
    <property type="evidence" value="ECO:0007669"/>
    <property type="project" value="TreeGrafter"/>
</dbReference>
<organism evidence="7 8">
    <name type="scientific">Fodinibius salipaludis</name>
    <dbReference type="NCBI Taxonomy" id="2032627"/>
    <lineage>
        <taxon>Bacteria</taxon>
        <taxon>Pseudomonadati</taxon>
        <taxon>Balneolota</taxon>
        <taxon>Balneolia</taxon>
        <taxon>Balneolales</taxon>
        <taxon>Balneolaceae</taxon>
        <taxon>Fodinibius</taxon>
    </lineage>
</organism>
<feature type="transmembrane region" description="Helical" evidence="6">
    <location>
        <begin position="133"/>
        <end position="154"/>
    </location>
</feature>
<evidence type="ECO:0000256" key="1">
    <source>
        <dbReference type="ARBA" id="ARBA00004141"/>
    </source>
</evidence>
<evidence type="ECO:0000256" key="4">
    <source>
        <dbReference type="ARBA" id="ARBA00023136"/>
    </source>
</evidence>
<dbReference type="AlphaFoldDB" id="A0A2A2GAV7"/>
<gene>
    <name evidence="7" type="ORF">CK503_04300</name>
</gene>
<dbReference type="RefSeq" id="WP_095605567.1">
    <property type="nucleotide sequence ID" value="NZ_NSKE01000003.1"/>
</dbReference>
<protein>
    <submittedName>
        <fullName evidence="7">Permease</fullName>
    </submittedName>
</protein>
<comment type="caution">
    <text evidence="7">The sequence shown here is derived from an EMBL/GenBank/DDBJ whole genome shotgun (WGS) entry which is preliminary data.</text>
</comment>
<feature type="transmembrane region" description="Helical" evidence="6">
    <location>
        <begin position="166"/>
        <end position="184"/>
    </location>
</feature>
<keyword evidence="2 6" id="KW-0812">Transmembrane</keyword>
<reference evidence="7 8" key="1">
    <citation type="submission" date="2017-08" db="EMBL/GenBank/DDBJ databases">
        <title>Aliifodinibius alkalisoli sp. nov., isolated from saline alkaline soil.</title>
        <authorList>
            <person name="Liu D."/>
            <person name="Zhang G."/>
        </authorList>
    </citation>
    <scope>NUCLEOTIDE SEQUENCE [LARGE SCALE GENOMIC DNA]</scope>
    <source>
        <strain evidence="7 8">WN023</strain>
    </source>
</reference>
<dbReference type="Pfam" id="PF01566">
    <property type="entry name" value="Nramp"/>
    <property type="match status" value="1"/>
</dbReference>
<dbReference type="OrthoDB" id="4858698at2"/>
<feature type="transmembrane region" description="Helical" evidence="6">
    <location>
        <begin position="372"/>
        <end position="393"/>
    </location>
</feature>
<feature type="transmembrane region" description="Helical" evidence="6">
    <location>
        <begin position="299"/>
        <end position="324"/>
    </location>
</feature>
<dbReference type="PANTHER" id="PTHR11706">
    <property type="entry name" value="SOLUTE CARRIER PROTEIN FAMILY 11 MEMBER"/>
    <property type="match status" value="1"/>
</dbReference>
<feature type="transmembrane region" description="Helical" evidence="6">
    <location>
        <begin position="53"/>
        <end position="70"/>
    </location>
</feature>
<feature type="transmembrane region" description="Helical" evidence="6">
    <location>
        <begin position="250"/>
        <end position="271"/>
    </location>
</feature>
<feature type="transmembrane region" description="Helical" evidence="6">
    <location>
        <begin position="204"/>
        <end position="229"/>
    </location>
</feature>
<keyword evidence="8" id="KW-1185">Reference proteome</keyword>
<dbReference type="EMBL" id="NSKE01000003">
    <property type="protein sequence ID" value="PAU94701.1"/>
    <property type="molecule type" value="Genomic_DNA"/>
</dbReference>
<sequence>MAEESPSAVQDKEEQKNRDTDRWQGIKQSLGPGLLMAAAAIGVSHLVQSTRAGATYGFALVWALILANFFKYPFLEYGPRYAIATGESMIEGYNRLGKWAIGIFVIFTIGTMFAVQAAVTIVSASLAAELTGIALSPLAWSAILLGICILLLISGQYSALDGAIKLIMIVLAVSTIVALGAALFQGGQHEVSSYYPNIWDVAGVSFLIALMGWMPIPIDAAAWHSLWTLEREKQTQYRPKLKESLLDFNIGYIGAALLALGFLLLGGLVMYGSGEEYASSGAVFANQLLGLYTESLGDWLYPVIIICAFTTMFSTTLTVTDAYPRVSRNMLEVLMPDTMQDKDNLTVYRILIVVISLLSLGVLYFLGDSFTLMVDLATTLSFLTAPVLAYLNYKLVTADHMPDNCKPKPWLKWLSWSGLVFLTGFALVYLYWILLM</sequence>
<dbReference type="GO" id="GO:0005384">
    <property type="term" value="F:manganese ion transmembrane transporter activity"/>
    <property type="evidence" value="ECO:0007669"/>
    <property type="project" value="TreeGrafter"/>
</dbReference>
<evidence type="ECO:0000313" key="8">
    <source>
        <dbReference type="Proteomes" id="UP000218831"/>
    </source>
</evidence>
<dbReference type="PANTHER" id="PTHR11706:SF3">
    <property type="entry name" value="METAL ION TRANSPORT PROTEIN"/>
    <property type="match status" value="1"/>
</dbReference>
<feature type="transmembrane region" description="Helical" evidence="6">
    <location>
        <begin position="345"/>
        <end position="366"/>
    </location>
</feature>
<dbReference type="NCBIfam" id="NF037982">
    <property type="entry name" value="Nramp_1"/>
    <property type="match status" value="1"/>
</dbReference>
<feature type="transmembrane region" description="Helical" evidence="6">
    <location>
        <begin position="99"/>
        <end position="127"/>
    </location>
</feature>
<feature type="transmembrane region" description="Helical" evidence="6">
    <location>
        <begin position="413"/>
        <end position="434"/>
    </location>
</feature>
<evidence type="ECO:0000256" key="3">
    <source>
        <dbReference type="ARBA" id="ARBA00022989"/>
    </source>
</evidence>